<dbReference type="AlphaFoldDB" id="A0AAV7SII1"/>
<protein>
    <submittedName>
        <fullName evidence="1">Uncharacterized protein</fullName>
    </submittedName>
</protein>
<accession>A0AAV7SII1</accession>
<proteinExistence type="predicted"/>
<comment type="caution">
    <text evidence="1">The sequence shown here is derived from an EMBL/GenBank/DDBJ whole genome shotgun (WGS) entry which is preliminary data.</text>
</comment>
<sequence>MRHNCKYGPKHTADIAEVIIAHELNILFLTDTRLKASSPLMIDIIVLPNFLIKHLYVDDRPEAVPYRLAQPHEYMLARWHECKRLTFAHAMARAQAAIIHAYRDERV</sequence>
<gene>
    <name evidence="1" type="ORF">NDU88_004341</name>
</gene>
<name>A0AAV7SII1_PLEWA</name>
<reference evidence="1" key="1">
    <citation type="journal article" date="2022" name="bioRxiv">
        <title>Sequencing and chromosome-scale assembly of the giantPleurodeles waltlgenome.</title>
        <authorList>
            <person name="Brown T."/>
            <person name="Elewa A."/>
            <person name="Iarovenko S."/>
            <person name="Subramanian E."/>
            <person name="Araus A.J."/>
            <person name="Petzold A."/>
            <person name="Susuki M."/>
            <person name="Suzuki K.-i.T."/>
            <person name="Hayashi T."/>
            <person name="Toyoda A."/>
            <person name="Oliveira C."/>
            <person name="Osipova E."/>
            <person name="Leigh N.D."/>
            <person name="Simon A."/>
            <person name="Yun M.H."/>
        </authorList>
    </citation>
    <scope>NUCLEOTIDE SEQUENCE</scope>
    <source>
        <strain evidence="1">20211129_DDA</strain>
        <tissue evidence="1">Liver</tissue>
    </source>
</reference>
<evidence type="ECO:0000313" key="2">
    <source>
        <dbReference type="Proteomes" id="UP001066276"/>
    </source>
</evidence>
<dbReference type="EMBL" id="JANPWB010000008">
    <property type="protein sequence ID" value="KAJ1163889.1"/>
    <property type="molecule type" value="Genomic_DNA"/>
</dbReference>
<evidence type="ECO:0000313" key="1">
    <source>
        <dbReference type="EMBL" id="KAJ1163889.1"/>
    </source>
</evidence>
<dbReference type="Proteomes" id="UP001066276">
    <property type="component" value="Chromosome 4_2"/>
</dbReference>
<organism evidence="1 2">
    <name type="scientific">Pleurodeles waltl</name>
    <name type="common">Iberian ribbed newt</name>
    <dbReference type="NCBI Taxonomy" id="8319"/>
    <lineage>
        <taxon>Eukaryota</taxon>
        <taxon>Metazoa</taxon>
        <taxon>Chordata</taxon>
        <taxon>Craniata</taxon>
        <taxon>Vertebrata</taxon>
        <taxon>Euteleostomi</taxon>
        <taxon>Amphibia</taxon>
        <taxon>Batrachia</taxon>
        <taxon>Caudata</taxon>
        <taxon>Salamandroidea</taxon>
        <taxon>Salamandridae</taxon>
        <taxon>Pleurodelinae</taxon>
        <taxon>Pleurodeles</taxon>
    </lineage>
</organism>
<keyword evidence="2" id="KW-1185">Reference proteome</keyword>